<name>A0A2H5XEF6_9BACT</name>
<evidence type="ECO:0000256" key="1">
    <source>
        <dbReference type="ARBA" id="ARBA00001946"/>
    </source>
</evidence>
<dbReference type="EC" id="3.1.3.45" evidence="8"/>
<proteinExistence type="inferred from homology"/>
<dbReference type="InterPro" id="IPR036412">
    <property type="entry name" value="HAD-like_sf"/>
</dbReference>
<dbReference type="AlphaFoldDB" id="A0A2H5XEF6"/>
<evidence type="ECO:0000256" key="2">
    <source>
        <dbReference type="ARBA" id="ARBA00005893"/>
    </source>
</evidence>
<evidence type="ECO:0000256" key="5">
    <source>
        <dbReference type="ARBA" id="ARBA00022801"/>
    </source>
</evidence>
<dbReference type="InterPro" id="IPR050793">
    <property type="entry name" value="CMP-NeuNAc_synthase"/>
</dbReference>
<evidence type="ECO:0000313" key="9">
    <source>
        <dbReference type="Proteomes" id="UP000236173"/>
    </source>
</evidence>
<dbReference type="FunFam" id="3.40.50.1000:FF:000029">
    <property type="entry name" value="3-deoxy-D-manno-octulosonate 8-phosphate phosphatase KdsC"/>
    <property type="match status" value="1"/>
</dbReference>
<evidence type="ECO:0000256" key="6">
    <source>
        <dbReference type="ARBA" id="ARBA00022842"/>
    </source>
</evidence>
<accession>A0A2H5XEF6</accession>
<evidence type="ECO:0000256" key="7">
    <source>
        <dbReference type="PIRSR" id="PIRSR006118-2"/>
    </source>
</evidence>
<dbReference type="GO" id="GO:0046872">
    <property type="term" value="F:metal ion binding"/>
    <property type="evidence" value="ECO:0007669"/>
    <property type="project" value="UniProtKB-KW"/>
</dbReference>
<dbReference type="GO" id="GO:0008781">
    <property type="term" value="F:N-acylneuraminate cytidylyltransferase activity"/>
    <property type="evidence" value="ECO:0007669"/>
    <property type="project" value="TreeGrafter"/>
</dbReference>
<evidence type="ECO:0000256" key="4">
    <source>
        <dbReference type="ARBA" id="ARBA00022723"/>
    </source>
</evidence>
<dbReference type="CDD" id="cd01630">
    <property type="entry name" value="HAD_KDO-like"/>
    <property type="match status" value="1"/>
</dbReference>
<evidence type="ECO:0000313" key="8">
    <source>
        <dbReference type="EMBL" id="GBC99573.1"/>
    </source>
</evidence>
<dbReference type="SUPFAM" id="SSF56784">
    <property type="entry name" value="HAD-like"/>
    <property type="match status" value="1"/>
</dbReference>
<comment type="cofactor">
    <cofactor evidence="1 7">
        <name>Mg(2+)</name>
        <dbReference type="ChEBI" id="CHEBI:18420"/>
    </cofactor>
</comment>
<dbReference type="GO" id="GO:0019143">
    <property type="term" value="F:3-deoxy-manno-octulosonate-8-phosphatase activity"/>
    <property type="evidence" value="ECO:0007669"/>
    <property type="project" value="UniProtKB-EC"/>
</dbReference>
<keyword evidence="6 7" id="KW-0460">Magnesium</keyword>
<reference evidence="9" key="1">
    <citation type="submission" date="2017-09" db="EMBL/GenBank/DDBJ databases">
        <title>Metaegenomics of thermophilic ammonia-oxidizing enrichment culture.</title>
        <authorList>
            <person name="Kato S."/>
            <person name="Suzuki K."/>
        </authorList>
    </citation>
    <scope>NUCLEOTIDE SEQUENCE [LARGE SCALE GENOMIC DNA]</scope>
</reference>
<feature type="binding site" evidence="7">
    <location>
        <position position="115"/>
    </location>
    <ligand>
        <name>Mg(2+)</name>
        <dbReference type="ChEBI" id="CHEBI:18420"/>
    </ligand>
</feature>
<dbReference type="PIRSF" id="PIRSF006118">
    <property type="entry name" value="KDO8-P_Ptase"/>
    <property type="match status" value="1"/>
</dbReference>
<organism evidence="8 9">
    <name type="scientific">Candidatus Fervidibacter japonicus</name>
    <dbReference type="NCBI Taxonomy" id="2035412"/>
    <lineage>
        <taxon>Bacteria</taxon>
        <taxon>Candidatus Fervidibacterota</taxon>
        <taxon>Candidatus Fervidibacter</taxon>
    </lineage>
</organism>
<dbReference type="PANTHER" id="PTHR21485">
    <property type="entry name" value="HAD SUPERFAMILY MEMBERS CMAS AND KDSC"/>
    <property type="match status" value="1"/>
</dbReference>
<dbReference type="SFLD" id="SFLDG01138">
    <property type="entry name" value="C1.6.2:_Deoxy-d-mannose-octulo"/>
    <property type="match status" value="1"/>
</dbReference>
<keyword evidence="4 7" id="KW-0479">Metal-binding</keyword>
<feature type="binding site" evidence="7">
    <location>
        <position position="22"/>
    </location>
    <ligand>
        <name>Mg(2+)</name>
        <dbReference type="ChEBI" id="CHEBI:18420"/>
    </ligand>
</feature>
<comment type="caution">
    <text evidence="8">The sequence shown here is derived from an EMBL/GenBank/DDBJ whole genome shotgun (WGS) entry which is preliminary data.</text>
</comment>
<dbReference type="Gene3D" id="3.40.50.1000">
    <property type="entry name" value="HAD superfamily/HAD-like"/>
    <property type="match status" value="1"/>
</dbReference>
<comment type="similarity">
    <text evidence="2">Belongs to the KdsC family.</text>
</comment>
<keyword evidence="5 8" id="KW-0378">Hydrolase</keyword>
<dbReference type="Pfam" id="PF08282">
    <property type="entry name" value="Hydrolase_3"/>
    <property type="match status" value="1"/>
</dbReference>
<dbReference type="SFLD" id="SFLDG01136">
    <property type="entry name" value="C1.6:_Phosphoserine_Phosphatas"/>
    <property type="match status" value="1"/>
</dbReference>
<dbReference type="EMBL" id="BEHT01000031">
    <property type="protein sequence ID" value="GBC99573.1"/>
    <property type="molecule type" value="Genomic_DNA"/>
</dbReference>
<protein>
    <submittedName>
        <fullName evidence="8">3-deoxy-D-manno-octulosonate 8-phosphate phosphatase KdsC</fullName>
        <ecNumber evidence="8">3.1.3.45</ecNumber>
    </submittedName>
</protein>
<dbReference type="Proteomes" id="UP000236173">
    <property type="component" value="Unassembled WGS sequence"/>
</dbReference>
<evidence type="ECO:0000256" key="3">
    <source>
        <dbReference type="ARBA" id="ARBA00011881"/>
    </source>
</evidence>
<gene>
    <name evidence="8" type="primary">kdsC</name>
    <name evidence="8" type="ORF">HRbin17_02101</name>
</gene>
<dbReference type="NCBIfam" id="TIGR01670">
    <property type="entry name" value="KdsC-phosphatas"/>
    <property type="match status" value="1"/>
</dbReference>
<feature type="binding site" evidence="7">
    <location>
        <position position="24"/>
    </location>
    <ligand>
        <name>substrate</name>
    </ligand>
</feature>
<comment type="subunit">
    <text evidence="3">Homotetramer.</text>
</comment>
<dbReference type="SFLD" id="SFLDS00003">
    <property type="entry name" value="Haloacid_Dehalogenase"/>
    <property type="match status" value="1"/>
</dbReference>
<dbReference type="PANTHER" id="PTHR21485:SF3">
    <property type="entry name" value="N-ACYLNEURAMINATE CYTIDYLYLTRANSFERASE"/>
    <property type="match status" value="1"/>
</dbReference>
<dbReference type="InterPro" id="IPR023214">
    <property type="entry name" value="HAD_sf"/>
</dbReference>
<dbReference type="InterPro" id="IPR010023">
    <property type="entry name" value="KdsC_fam"/>
</dbReference>
<sequence length="188" mass="20407">MPWTERSLPPTGLQGLRLLVMDVDGVLTGGEIALLSNGAEMRLFNSQDGVGLMVAHLAGLQTALITGRATEAVRKRAEEVRITHLVMGTFQKLPPLQQLCDQLRLPLEAVAYIGDDVPDIPPMKRAGFAVAVANAVDEVKRVAHYITQRRGGDGAVREVVELILKAQGKWEQTVGAFIGDAEWFSPMP</sequence>